<keyword evidence="1" id="KW-0479">Metal-binding</keyword>
<dbReference type="GO" id="GO:0005634">
    <property type="term" value="C:nucleus"/>
    <property type="evidence" value="ECO:0007669"/>
    <property type="project" value="TreeGrafter"/>
</dbReference>
<keyword evidence="2 4" id="KW-0863">Zinc-finger</keyword>
<dbReference type="SUPFAM" id="SSF57850">
    <property type="entry name" value="RING/U-box"/>
    <property type="match status" value="1"/>
</dbReference>
<reference evidence="6" key="2">
    <citation type="journal article" date="2015" name="Data Brief">
        <title>Shoot transcriptome of the giant reed, Arundo donax.</title>
        <authorList>
            <person name="Barrero R.A."/>
            <person name="Guerrero F.D."/>
            <person name="Moolhuijzen P."/>
            <person name="Goolsby J.A."/>
            <person name="Tidwell J."/>
            <person name="Bellgard S.E."/>
            <person name="Bellgard M.I."/>
        </authorList>
    </citation>
    <scope>NUCLEOTIDE SEQUENCE</scope>
    <source>
        <tissue evidence="6">Shoot tissue taken approximately 20 cm above the soil surface</tissue>
    </source>
</reference>
<dbReference type="PANTHER" id="PTHR45931">
    <property type="entry name" value="SI:CH211-59O9.10"/>
    <property type="match status" value="1"/>
</dbReference>
<dbReference type="PANTHER" id="PTHR45931:SF23">
    <property type="entry name" value="OS12G0134500 PROTEIN"/>
    <property type="match status" value="1"/>
</dbReference>
<keyword evidence="3" id="KW-0862">Zinc</keyword>
<feature type="domain" description="RING-type" evidence="5">
    <location>
        <begin position="83"/>
        <end position="124"/>
    </location>
</feature>
<reference evidence="6" key="1">
    <citation type="submission" date="2014-09" db="EMBL/GenBank/DDBJ databases">
        <authorList>
            <person name="Magalhaes I.L.F."/>
            <person name="Oliveira U."/>
            <person name="Santos F.R."/>
            <person name="Vidigal T.H.D.A."/>
            <person name="Brescovit A.D."/>
            <person name="Santos A.J."/>
        </authorList>
    </citation>
    <scope>NUCLEOTIDE SEQUENCE</scope>
    <source>
        <tissue evidence="6">Shoot tissue taken approximately 20 cm above the soil surface</tissue>
    </source>
</reference>
<dbReference type="InterPro" id="IPR013083">
    <property type="entry name" value="Znf_RING/FYVE/PHD"/>
</dbReference>
<dbReference type="InterPro" id="IPR001841">
    <property type="entry name" value="Znf_RING"/>
</dbReference>
<sequence>MEPKRDSDYVLNEWAFEARNRLNREYFALVRKEREEANIHPNYDAHWQEETDFFCGVPASSKAMVILHTPHTPIVGEMKEQDCAVCLKDFKERDKLSMMPCSHSFHQRCIFDWLFLSGVCPCCRLALPFTYEQRLLDEQIVRVQDEVGTLVATDDL</sequence>
<accession>A0A0A8YY35</accession>
<dbReference type="GO" id="GO:0008270">
    <property type="term" value="F:zinc ion binding"/>
    <property type="evidence" value="ECO:0007669"/>
    <property type="project" value="UniProtKB-KW"/>
</dbReference>
<dbReference type="Pfam" id="PF13639">
    <property type="entry name" value="zf-RING_2"/>
    <property type="match status" value="1"/>
</dbReference>
<evidence type="ECO:0000259" key="5">
    <source>
        <dbReference type="PROSITE" id="PS50089"/>
    </source>
</evidence>
<dbReference type="GO" id="GO:0006511">
    <property type="term" value="P:ubiquitin-dependent protein catabolic process"/>
    <property type="evidence" value="ECO:0007669"/>
    <property type="project" value="TreeGrafter"/>
</dbReference>
<dbReference type="AlphaFoldDB" id="A0A0A8YY35"/>
<dbReference type="GO" id="GO:0061630">
    <property type="term" value="F:ubiquitin protein ligase activity"/>
    <property type="evidence" value="ECO:0007669"/>
    <property type="project" value="TreeGrafter"/>
</dbReference>
<evidence type="ECO:0000256" key="1">
    <source>
        <dbReference type="ARBA" id="ARBA00022723"/>
    </source>
</evidence>
<name>A0A0A8YY35_ARUDO</name>
<evidence type="ECO:0000256" key="3">
    <source>
        <dbReference type="ARBA" id="ARBA00022833"/>
    </source>
</evidence>
<proteinExistence type="predicted"/>
<organism evidence="6">
    <name type="scientific">Arundo donax</name>
    <name type="common">Giant reed</name>
    <name type="synonym">Donax arundinaceus</name>
    <dbReference type="NCBI Taxonomy" id="35708"/>
    <lineage>
        <taxon>Eukaryota</taxon>
        <taxon>Viridiplantae</taxon>
        <taxon>Streptophyta</taxon>
        <taxon>Embryophyta</taxon>
        <taxon>Tracheophyta</taxon>
        <taxon>Spermatophyta</taxon>
        <taxon>Magnoliopsida</taxon>
        <taxon>Liliopsida</taxon>
        <taxon>Poales</taxon>
        <taxon>Poaceae</taxon>
        <taxon>PACMAD clade</taxon>
        <taxon>Arundinoideae</taxon>
        <taxon>Arundineae</taxon>
        <taxon>Arundo</taxon>
    </lineage>
</organism>
<dbReference type="Gene3D" id="3.30.40.10">
    <property type="entry name" value="Zinc/RING finger domain, C3HC4 (zinc finger)"/>
    <property type="match status" value="1"/>
</dbReference>
<dbReference type="SMART" id="SM00184">
    <property type="entry name" value="RING"/>
    <property type="match status" value="1"/>
</dbReference>
<protein>
    <recommendedName>
        <fullName evidence="5">RING-type domain-containing protein</fullName>
    </recommendedName>
</protein>
<evidence type="ECO:0000256" key="2">
    <source>
        <dbReference type="ARBA" id="ARBA00022771"/>
    </source>
</evidence>
<evidence type="ECO:0000256" key="4">
    <source>
        <dbReference type="PROSITE-ProRule" id="PRU00175"/>
    </source>
</evidence>
<dbReference type="EMBL" id="GBRH01265851">
    <property type="protein sequence ID" value="JAD32044.1"/>
    <property type="molecule type" value="Transcribed_RNA"/>
</dbReference>
<dbReference type="PROSITE" id="PS50089">
    <property type="entry name" value="ZF_RING_2"/>
    <property type="match status" value="1"/>
</dbReference>
<evidence type="ECO:0000313" key="6">
    <source>
        <dbReference type="EMBL" id="JAD32044.1"/>
    </source>
</evidence>
<dbReference type="InterPro" id="IPR051834">
    <property type="entry name" value="RING_finger_E3_ligase"/>
</dbReference>